<dbReference type="InterPro" id="IPR004046">
    <property type="entry name" value="GST_C"/>
</dbReference>
<dbReference type="SFLD" id="SFLDG00358">
    <property type="entry name" value="Main_(cytGST)"/>
    <property type="match status" value="1"/>
</dbReference>
<dbReference type="PANTHER" id="PTHR44051:SF19">
    <property type="entry name" value="DISULFIDE-BOND OXIDOREDUCTASE YFCG"/>
    <property type="match status" value="1"/>
</dbReference>
<dbReference type="Gene3D" id="3.40.30.10">
    <property type="entry name" value="Glutaredoxin"/>
    <property type="match status" value="1"/>
</dbReference>
<evidence type="ECO:0000313" key="5">
    <source>
        <dbReference type="Proteomes" id="UP000035955"/>
    </source>
</evidence>
<gene>
    <name evidence="4" type="ORF">VQ02_31120</name>
</gene>
<dbReference type="CDD" id="cd03178">
    <property type="entry name" value="GST_C_Ure2p_like"/>
    <property type="match status" value="1"/>
</dbReference>
<feature type="domain" description="GST N-terminal" evidence="2">
    <location>
        <begin position="18"/>
        <end position="105"/>
    </location>
</feature>
<keyword evidence="5" id="KW-1185">Reference proteome</keyword>
<dbReference type="SUPFAM" id="SSF52833">
    <property type="entry name" value="Thioredoxin-like"/>
    <property type="match status" value="1"/>
</dbReference>
<dbReference type="RefSeq" id="WP_048448123.1">
    <property type="nucleotide sequence ID" value="NZ_LABY01000288.1"/>
</dbReference>
<dbReference type="InterPro" id="IPR036249">
    <property type="entry name" value="Thioredoxin-like_sf"/>
</dbReference>
<dbReference type="PANTHER" id="PTHR44051">
    <property type="entry name" value="GLUTATHIONE S-TRANSFERASE-RELATED"/>
    <property type="match status" value="1"/>
</dbReference>
<organism evidence="4 5">
    <name type="scientific">Methylobacterium variabile</name>
    <dbReference type="NCBI Taxonomy" id="298794"/>
    <lineage>
        <taxon>Bacteria</taxon>
        <taxon>Pseudomonadati</taxon>
        <taxon>Pseudomonadota</taxon>
        <taxon>Alphaproteobacteria</taxon>
        <taxon>Hyphomicrobiales</taxon>
        <taxon>Methylobacteriaceae</taxon>
        <taxon>Methylobacterium</taxon>
    </lineage>
</organism>
<dbReference type="SFLD" id="SFLDG01151">
    <property type="entry name" value="Main.2:_Nu-like"/>
    <property type="match status" value="1"/>
</dbReference>
<dbReference type="CDD" id="cd03048">
    <property type="entry name" value="GST_N_Ure2p_like"/>
    <property type="match status" value="1"/>
</dbReference>
<dbReference type="Pfam" id="PF00043">
    <property type="entry name" value="GST_C"/>
    <property type="match status" value="1"/>
</dbReference>
<dbReference type="PROSITE" id="PS50405">
    <property type="entry name" value="GST_CTER"/>
    <property type="match status" value="1"/>
</dbReference>
<dbReference type="PATRIC" id="fig|298794.3.peg.4479"/>
<reference evidence="4 5" key="1">
    <citation type="submission" date="2015-03" db="EMBL/GenBank/DDBJ databases">
        <title>Genome sequencing of Methylobacterium variabile DSM 16961.</title>
        <authorList>
            <person name="Chaudhry V."/>
            <person name="Patil P.B."/>
        </authorList>
    </citation>
    <scope>NUCLEOTIDE SEQUENCE [LARGE SCALE GENOMIC DNA]</scope>
    <source>
        <strain evidence="4 5">DSM 16961</strain>
    </source>
</reference>
<protein>
    <submittedName>
        <fullName evidence="4">Glutathione S-transferase</fullName>
    </submittedName>
</protein>
<comment type="similarity">
    <text evidence="1">Belongs to the GST superfamily.</text>
</comment>
<proteinExistence type="inferred from homology"/>
<dbReference type="InterPro" id="IPR040079">
    <property type="entry name" value="Glutathione_S-Trfase"/>
</dbReference>
<keyword evidence="4" id="KW-0808">Transferase</keyword>
<dbReference type="SUPFAM" id="SSF47616">
    <property type="entry name" value="GST C-terminal domain-like"/>
    <property type="match status" value="1"/>
</dbReference>
<dbReference type="Gene3D" id="1.20.1050.10">
    <property type="match status" value="1"/>
</dbReference>
<evidence type="ECO:0000313" key="4">
    <source>
        <dbReference type="EMBL" id="KMO28741.1"/>
    </source>
</evidence>
<dbReference type="Proteomes" id="UP000035955">
    <property type="component" value="Unassembled WGS sequence"/>
</dbReference>
<evidence type="ECO:0000259" key="3">
    <source>
        <dbReference type="PROSITE" id="PS50405"/>
    </source>
</evidence>
<dbReference type="InterPro" id="IPR010987">
    <property type="entry name" value="Glutathione-S-Trfase_C-like"/>
</dbReference>
<dbReference type="PROSITE" id="PS50404">
    <property type="entry name" value="GST_NTER"/>
    <property type="match status" value="1"/>
</dbReference>
<dbReference type="GO" id="GO:0016740">
    <property type="term" value="F:transferase activity"/>
    <property type="evidence" value="ECO:0007669"/>
    <property type="project" value="UniProtKB-KW"/>
</dbReference>
<dbReference type="InterPro" id="IPR036282">
    <property type="entry name" value="Glutathione-S-Trfase_C_sf"/>
</dbReference>
<dbReference type="EMBL" id="LABY01000288">
    <property type="protein sequence ID" value="KMO28741.1"/>
    <property type="molecule type" value="Genomic_DNA"/>
</dbReference>
<accession>A0A0J6URK6</accession>
<evidence type="ECO:0000256" key="1">
    <source>
        <dbReference type="RuleBase" id="RU003494"/>
    </source>
</evidence>
<dbReference type="AlphaFoldDB" id="A0A0J6URK6"/>
<evidence type="ECO:0000259" key="2">
    <source>
        <dbReference type="PROSITE" id="PS50404"/>
    </source>
</evidence>
<comment type="caution">
    <text evidence="4">The sequence shown here is derived from an EMBL/GenBank/DDBJ whole genome shotgun (WGS) entry which is preliminary data.</text>
</comment>
<dbReference type="OrthoDB" id="9803562at2"/>
<dbReference type="Pfam" id="PF02798">
    <property type="entry name" value="GST_N"/>
    <property type="match status" value="1"/>
</dbReference>
<dbReference type="SFLD" id="SFLDS00019">
    <property type="entry name" value="Glutathione_Transferase_(cytos"/>
    <property type="match status" value="1"/>
</dbReference>
<name>A0A0J6URK6_9HYPH</name>
<sequence length="234" mass="26134">MSDLSAFPITARWPARHPDRIQLYSWPTPNGVKVSIALEELGLPYEAHAVNIGKNETWTPEFLSLNPNGKIPAILDPAGPGGKPLALFESGAILLYLAEKTGRLIPSDPAGRYETAQWVFFQMAAVGPMFGQLGYFHKFAGREIEDKRPLARYRDESKRLLGVLETRLAGRDWIMGEAYTIADIALLGWVRNLIGFYEARELVDFDALTHVPAWLERGLARPAVQRGLEIPPRD</sequence>
<dbReference type="InterPro" id="IPR004045">
    <property type="entry name" value="Glutathione_S-Trfase_N"/>
</dbReference>
<feature type="domain" description="GST C-terminal" evidence="3">
    <location>
        <begin position="108"/>
        <end position="234"/>
    </location>
</feature>